<evidence type="ECO:0000313" key="2">
    <source>
        <dbReference type="EMBL" id="QGA80487.1"/>
    </source>
</evidence>
<accession>A0A5Q0UFW8</accession>
<reference evidence="3" key="1">
    <citation type="submission" date="2019-05" db="EMBL/GenBank/DDBJ databases">
        <title>Candidatus Nanohalobium constans, a novel model system to study the DPANN nano-sized archaea: genomic and physiological characterization of a nanoarchaeon co-cultured with its chitinotrophic host.</title>
        <authorList>
            <person name="La Cono V."/>
            <person name="Arcadi E."/>
            <person name="Crisafi F."/>
            <person name="Denaro R."/>
            <person name="La Spada G."/>
            <person name="Messina E."/>
            <person name="Smedile F."/>
            <person name="Toshchakov S.V."/>
            <person name="Shevchenko M.A."/>
            <person name="Golyshin P.N."/>
            <person name="Golyshina O.V."/>
            <person name="Ferrer M."/>
            <person name="Rohde M."/>
            <person name="Mushegian A."/>
            <person name="Sorokin D.Y."/>
            <person name="Giuliano L."/>
            <person name="Yakimov M.M."/>
        </authorList>
    </citation>
    <scope>NUCLEOTIDE SEQUENCE [LARGE SCALE GENOMIC DNA]</scope>
    <source>
        <strain evidence="3">LC1Nh</strain>
    </source>
</reference>
<dbReference type="AlphaFoldDB" id="A0A5Q0UFW8"/>
<keyword evidence="3" id="KW-1185">Reference proteome</keyword>
<dbReference type="Gene3D" id="3.40.50.1110">
    <property type="entry name" value="SGNH hydrolase"/>
    <property type="match status" value="1"/>
</dbReference>
<dbReference type="PANTHER" id="PTHR14209:SF19">
    <property type="entry name" value="ISOAMYL ACETATE-HYDROLYZING ESTERASE 1 HOMOLOG"/>
    <property type="match status" value="1"/>
</dbReference>
<dbReference type="Pfam" id="PF13472">
    <property type="entry name" value="Lipase_GDSL_2"/>
    <property type="match status" value="1"/>
</dbReference>
<dbReference type="KEGG" id="ncon:LC1Nh_0592"/>
<dbReference type="InterPro" id="IPR036514">
    <property type="entry name" value="SGNH_hydro_sf"/>
</dbReference>
<dbReference type="PANTHER" id="PTHR14209">
    <property type="entry name" value="ISOAMYL ACETATE-HYDROLYZING ESTERASE 1"/>
    <property type="match status" value="1"/>
</dbReference>
<dbReference type="SUPFAM" id="SSF52266">
    <property type="entry name" value="SGNH hydrolase"/>
    <property type="match status" value="1"/>
</dbReference>
<feature type="domain" description="SGNH hydrolase-type esterase" evidence="1">
    <location>
        <begin position="6"/>
        <end position="194"/>
    </location>
</feature>
<dbReference type="Proteomes" id="UP000377803">
    <property type="component" value="Chromosome"/>
</dbReference>
<dbReference type="RefSeq" id="WP_153550227.1">
    <property type="nucleotide sequence ID" value="NZ_CP040089.1"/>
</dbReference>
<dbReference type="InterPro" id="IPR013830">
    <property type="entry name" value="SGNH_hydro"/>
</dbReference>
<dbReference type="EMBL" id="CP040089">
    <property type="protein sequence ID" value="QGA80487.1"/>
    <property type="molecule type" value="Genomic_DNA"/>
</dbReference>
<sequence length="210" mass="24268">MDNILVFGHSVTQGLWGEKGGWVQRLENSLVSNALETQDEDDIYYLFNQGVTGDTSEDLLNRLEQEYRNRTEEGYEDLLIIQIGANDVIEENGQVRVDPEGFRQNIVDLVELGKELSDELIFVGDFPVNPEIGEIPYSPGKKLDYSRLKQYEEIKKEVCSEKEVGYIDLFKMMENRNQNRFLEEGVHPTSQGHKFVYQKVKKELESKNLI</sequence>
<evidence type="ECO:0000313" key="3">
    <source>
        <dbReference type="Proteomes" id="UP000377803"/>
    </source>
</evidence>
<dbReference type="InterPro" id="IPR045136">
    <property type="entry name" value="Iah1-like"/>
</dbReference>
<proteinExistence type="predicted"/>
<organism evidence="2 3">
    <name type="scientific">Candidatus Nanohalobium constans</name>
    <dbReference type="NCBI Taxonomy" id="2565781"/>
    <lineage>
        <taxon>Archaea</taxon>
        <taxon>Candidatus Nanohalarchaeota</taxon>
        <taxon>Candidatus Nanohalobia</taxon>
        <taxon>Candidatus Nanohalobiales</taxon>
        <taxon>Candidatus Nanohalobiaceae</taxon>
        <taxon>Candidatus Nanohalobium</taxon>
    </lineage>
</organism>
<protein>
    <submittedName>
        <fullName evidence="2">Lysophospholipase L1 and related esterases family</fullName>
    </submittedName>
</protein>
<evidence type="ECO:0000259" key="1">
    <source>
        <dbReference type="Pfam" id="PF13472"/>
    </source>
</evidence>
<name>A0A5Q0UFW8_9ARCH</name>
<dbReference type="GeneID" id="42364977"/>
<gene>
    <name evidence="2" type="primary">tesA</name>
    <name evidence="2" type="ORF">LC1Nh_0592</name>
</gene>